<feature type="compositionally biased region" description="Pro residues" evidence="9">
    <location>
        <begin position="596"/>
        <end position="607"/>
    </location>
</feature>
<keyword evidence="3" id="KW-0156">Chromatin regulator</keyword>
<dbReference type="Gene3D" id="1.20.920.10">
    <property type="entry name" value="Bromodomain-like"/>
    <property type="match status" value="2"/>
</dbReference>
<feature type="compositionally biased region" description="Acidic residues" evidence="9">
    <location>
        <begin position="157"/>
        <end position="183"/>
    </location>
</feature>
<feature type="domain" description="Bromo" evidence="10">
    <location>
        <begin position="45"/>
        <end position="115"/>
    </location>
</feature>
<dbReference type="PROSITE" id="PS50014">
    <property type="entry name" value="BROMODOMAIN_2"/>
    <property type="match status" value="2"/>
</dbReference>
<evidence type="ECO:0000259" key="11">
    <source>
        <dbReference type="PROSITE" id="PS51038"/>
    </source>
</evidence>
<dbReference type="InterPro" id="IPR043151">
    <property type="entry name" value="BAH_sf"/>
</dbReference>
<keyword evidence="4" id="KW-0805">Transcription regulation</keyword>
<accession>A0A1A7MTV2</accession>
<feature type="compositionally biased region" description="Basic and acidic residues" evidence="9">
    <location>
        <begin position="196"/>
        <end position="210"/>
    </location>
</feature>
<evidence type="ECO:0000256" key="4">
    <source>
        <dbReference type="ARBA" id="ARBA00023015"/>
    </source>
</evidence>
<dbReference type="PROSITE" id="PS51038">
    <property type="entry name" value="BAH"/>
    <property type="match status" value="1"/>
</dbReference>
<keyword evidence="7" id="KW-0539">Nucleus</keyword>
<evidence type="ECO:0000256" key="8">
    <source>
        <dbReference type="PROSITE-ProRule" id="PRU00035"/>
    </source>
</evidence>
<evidence type="ECO:0000256" key="6">
    <source>
        <dbReference type="ARBA" id="ARBA00023163"/>
    </source>
</evidence>
<evidence type="ECO:0008006" key="14">
    <source>
        <dbReference type="Google" id="ProtNLM"/>
    </source>
</evidence>
<dbReference type="Pfam" id="PF01426">
    <property type="entry name" value="BAH"/>
    <property type="match status" value="1"/>
</dbReference>
<dbReference type="GO" id="GO:0006338">
    <property type="term" value="P:chromatin remodeling"/>
    <property type="evidence" value="ECO:0007669"/>
    <property type="project" value="InterPro"/>
</dbReference>
<dbReference type="Pfam" id="PF00439">
    <property type="entry name" value="Bromodomain"/>
    <property type="match status" value="2"/>
</dbReference>
<dbReference type="EMBL" id="QZBN01000103">
    <property type="protein sequence ID" value="THZ51141.1"/>
    <property type="molecule type" value="Genomic_DNA"/>
</dbReference>
<dbReference type="PANTHER" id="PTHR16062:SF21">
    <property type="entry name" value="CHROMATIN STRUCTURE-REMODELING COMPLEX SUBUNIT RSC1-RELATED"/>
    <property type="match status" value="1"/>
</dbReference>
<comment type="caution">
    <text evidence="12">The sequence shown here is derived from an EMBL/GenBank/DDBJ whole genome shotgun (WGS) entry which is preliminary data.</text>
</comment>
<dbReference type="PANTHER" id="PTHR16062">
    <property type="entry name" value="SWI/SNF-RELATED"/>
    <property type="match status" value="1"/>
</dbReference>
<evidence type="ECO:0000256" key="7">
    <source>
        <dbReference type="ARBA" id="ARBA00023242"/>
    </source>
</evidence>
<feature type="compositionally biased region" description="Pro residues" evidence="9">
    <location>
        <begin position="549"/>
        <end position="563"/>
    </location>
</feature>
<dbReference type="GO" id="GO:0016586">
    <property type="term" value="C:RSC-type complex"/>
    <property type="evidence" value="ECO:0007669"/>
    <property type="project" value="InterPro"/>
</dbReference>
<keyword evidence="5 8" id="KW-0103">Bromodomain</keyword>
<comment type="subcellular location">
    <subcellularLocation>
        <location evidence="1">Nucleus</location>
    </subcellularLocation>
</comment>
<keyword evidence="2" id="KW-0677">Repeat</keyword>
<dbReference type="SMART" id="SM00439">
    <property type="entry name" value="BAH"/>
    <property type="match status" value="1"/>
</dbReference>
<dbReference type="InterPro" id="IPR001487">
    <property type="entry name" value="Bromodomain"/>
</dbReference>
<dbReference type="AlphaFoldDB" id="A0A1A7MTV2"/>
<feature type="domain" description="BAH" evidence="11">
    <location>
        <begin position="354"/>
        <end position="473"/>
    </location>
</feature>
<proteinExistence type="predicted"/>
<evidence type="ECO:0000256" key="2">
    <source>
        <dbReference type="ARBA" id="ARBA00022737"/>
    </source>
</evidence>
<dbReference type="SMART" id="SM00297">
    <property type="entry name" value="BROMO"/>
    <property type="match status" value="2"/>
</dbReference>
<dbReference type="FunFam" id="2.30.30.490:FF:000015">
    <property type="entry name" value="Chromatin structure-remodeling complex subunit RSC1"/>
    <property type="match status" value="1"/>
</dbReference>
<dbReference type="Gene3D" id="2.30.30.490">
    <property type="match status" value="1"/>
</dbReference>
<organism evidence="12 13">
    <name type="scientific">Aureobasidium pullulans</name>
    <name type="common">Black yeast</name>
    <name type="synonym">Pullularia pullulans</name>
    <dbReference type="NCBI Taxonomy" id="5580"/>
    <lineage>
        <taxon>Eukaryota</taxon>
        <taxon>Fungi</taxon>
        <taxon>Dikarya</taxon>
        <taxon>Ascomycota</taxon>
        <taxon>Pezizomycotina</taxon>
        <taxon>Dothideomycetes</taxon>
        <taxon>Dothideomycetidae</taxon>
        <taxon>Dothideales</taxon>
        <taxon>Saccotheciaceae</taxon>
        <taxon>Aureobasidium</taxon>
    </lineage>
</organism>
<feature type="region of interest" description="Disordered" evidence="9">
    <location>
        <begin position="515"/>
        <end position="683"/>
    </location>
</feature>
<reference evidence="12 13" key="1">
    <citation type="submission" date="2018-10" db="EMBL/GenBank/DDBJ databases">
        <title>Fifty Aureobasidium pullulans genomes reveal a recombining polyextremotolerant generalist.</title>
        <authorList>
            <person name="Gostincar C."/>
            <person name="Turk M."/>
            <person name="Zajc J."/>
            <person name="Gunde-Cimerman N."/>
        </authorList>
    </citation>
    <scope>NUCLEOTIDE SEQUENCE [LARGE SCALE GENOMIC DNA]</scope>
    <source>
        <strain evidence="12 13">EXF-3844</strain>
    </source>
</reference>
<dbReference type="CDD" id="cd04717">
    <property type="entry name" value="BAH_polybromo"/>
    <property type="match status" value="1"/>
</dbReference>
<name>A0A1A7MTV2_AURPU</name>
<dbReference type="CDD" id="cd04369">
    <property type="entry name" value="Bromodomain"/>
    <property type="match status" value="1"/>
</dbReference>
<dbReference type="PRINTS" id="PR00503">
    <property type="entry name" value="BROMODOMAIN"/>
</dbReference>
<evidence type="ECO:0000259" key="10">
    <source>
        <dbReference type="PROSITE" id="PS50014"/>
    </source>
</evidence>
<protein>
    <recommendedName>
        <fullName evidence="14">Bromodomain-containing protein</fullName>
    </recommendedName>
</protein>
<evidence type="ECO:0000256" key="5">
    <source>
        <dbReference type="ARBA" id="ARBA00023117"/>
    </source>
</evidence>
<dbReference type="InterPro" id="IPR036427">
    <property type="entry name" value="Bromodomain-like_sf"/>
</dbReference>
<evidence type="ECO:0000256" key="3">
    <source>
        <dbReference type="ARBA" id="ARBA00022853"/>
    </source>
</evidence>
<gene>
    <name evidence="12" type="ORF">D6C90_01989</name>
</gene>
<evidence type="ECO:0000256" key="1">
    <source>
        <dbReference type="ARBA" id="ARBA00004123"/>
    </source>
</evidence>
<keyword evidence="6" id="KW-0804">Transcription</keyword>
<dbReference type="Proteomes" id="UP000310121">
    <property type="component" value="Unassembled WGS sequence"/>
</dbReference>
<evidence type="ECO:0000313" key="12">
    <source>
        <dbReference type="EMBL" id="THZ51141.1"/>
    </source>
</evidence>
<feature type="compositionally biased region" description="Polar residues" evidence="9">
    <location>
        <begin position="661"/>
        <end position="671"/>
    </location>
</feature>
<evidence type="ECO:0000256" key="9">
    <source>
        <dbReference type="SAM" id="MobiDB-lite"/>
    </source>
</evidence>
<feature type="region of interest" description="Disordered" evidence="9">
    <location>
        <begin position="147"/>
        <end position="223"/>
    </location>
</feature>
<dbReference type="InterPro" id="IPR037382">
    <property type="entry name" value="Rsc/polybromo"/>
</dbReference>
<dbReference type="GO" id="GO:0003682">
    <property type="term" value="F:chromatin binding"/>
    <property type="evidence" value="ECO:0007669"/>
    <property type="project" value="InterPro"/>
</dbReference>
<dbReference type="FunFam" id="1.20.920.10:FF:000048">
    <property type="entry name" value="RSC complex subunit (RSC1), putative"/>
    <property type="match status" value="1"/>
</dbReference>
<feature type="domain" description="Bromo" evidence="10">
    <location>
        <begin position="249"/>
        <end position="311"/>
    </location>
</feature>
<evidence type="ECO:0000313" key="13">
    <source>
        <dbReference type="Proteomes" id="UP000310121"/>
    </source>
</evidence>
<dbReference type="GO" id="GO:0006368">
    <property type="term" value="P:transcription elongation by RNA polymerase II"/>
    <property type="evidence" value="ECO:0007669"/>
    <property type="project" value="TreeGrafter"/>
</dbReference>
<feature type="region of interest" description="Disordered" evidence="9">
    <location>
        <begin position="1"/>
        <end position="22"/>
    </location>
</feature>
<sequence>MADTTMSQGTTPVPSTEGGAQSVSEAELDAMQSILDFIYDYRTPDGHDPSKVFQRMVNKRLLPVYYDIIQEPMAMSTIKSKINNKNYRGFAEYVRDWALIIHNAQLFNRPDAGAYQDALVLRDVVGAELKKLVDLKVISEEISQFPYLGEIPPPDDFPLEEEDDEDDEEDEEDDEIDAEDSDDDNGKRKKKRGRPSKRDRDMDRDNDPDTRKKRGRPPKVLTPIEARIQAVLKGIRKPKGPGGLKIASFERLPDKAVMPEYYTEILNPMAFDMLKRKLKRKKYQSLEQFMRDVDLMFENAKKYNEDESQIYKDAVELQAEAHRLANEERNKPDTDYVMDEGRIPLPTGILYNGELYKVGDWVHVQNANDLTKPIPCQIYRTWQDPQGGQWVNVCWYYRPEQTVHRFDKHFLENEVVKTGQYRDHRVDEIVGRCFIMFTTRYYKGRPRRLPADMDIYVCEARYNEEKLTFNKIKTWASCLPDEVRDKDYEMDLFDMPRKMKKMPSPIAYLLKDSDKETDDLPKPEWGAENAPPKIGAVHRRPRDARDSPPPEPTPSPPPQPLVAPPQARQPSHISPSMPAPAMQAYSPMQTQMTPMQPTPAPTRPMQPLPRSSHTPAPAQHYMQQQSASPAPMPSLHRAASNQPGQFAPATPQPMTGLPMPRTSSFQQSASTIPPAPTTGRSSYRDPAPIEVWTLPDAANASIPPEIRNMYQTDDQGRVLFFANPPVVLADEPNDPNKNLGHSLAYLAEKSRRSAKTQDIVARRKAYEQGKLELAAKKKRHREHDEEMRQGDYETQVNRALNMFNQHLARNTASELKAMYGEEGWEEGMEAMLSNVEQQQKLAAQRKVLMEKNAAQRASEQVSLKSNGVMFDIVGDDGPSY</sequence>
<dbReference type="InterPro" id="IPR001025">
    <property type="entry name" value="BAH_dom"/>
</dbReference>
<dbReference type="SUPFAM" id="SSF47370">
    <property type="entry name" value="Bromodomain"/>
    <property type="match status" value="2"/>
</dbReference>